<name>A0AAN8TGM5_SOLBU</name>
<evidence type="ECO:0000259" key="1">
    <source>
        <dbReference type="PROSITE" id="PS50105"/>
    </source>
</evidence>
<evidence type="ECO:0000313" key="2">
    <source>
        <dbReference type="EMBL" id="KAK6784832.1"/>
    </source>
</evidence>
<dbReference type="Proteomes" id="UP001371456">
    <property type="component" value="Unassembled WGS sequence"/>
</dbReference>
<accession>A0AAN8TGM5</accession>
<comment type="caution">
    <text evidence="2">The sequence shown here is derived from an EMBL/GenBank/DDBJ whole genome shotgun (WGS) entry which is preliminary data.</text>
</comment>
<protein>
    <recommendedName>
        <fullName evidence="1">SAM domain-containing protein</fullName>
    </recommendedName>
</protein>
<sequence length="195" mass="22811">MLIMVNGAYKKPKNSQFAVENKNRWLISFFYSPFLGWELLFDSMSKERPPEPLDFFIWTVEDVGLWLEEINLGGYRQIFKENGVNGEYLEGMSMFTTEQILRFIRRCHMKWGDFITLCKELRRIKVNQKDFEDVADSALSPGFDHVVKSAVTMACLKGEQKVRQPWWAPSCLSIVFTKVAKRNRQSRVVSLKLEP</sequence>
<dbReference type="SUPFAM" id="SSF47769">
    <property type="entry name" value="SAM/Pointed domain"/>
    <property type="match status" value="1"/>
</dbReference>
<keyword evidence="3" id="KW-1185">Reference proteome</keyword>
<dbReference type="PROSITE" id="PS50105">
    <property type="entry name" value="SAM_DOMAIN"/>
    <property type="match status" value="1"/>
</dbReference>
<dbReference type="AlphaFoldDB" id="A0AAN8TGM5"/>
<dbReference type="PANTHER" id="PTHR47626:SF1">
    <property type="entry name" value="STERILE ALPHA MOTIF (SAM) DOMAIN-CONTAINING PROTEIN"/>
    <property type="match status" value="1"/>
</dbReference>
<dbReference type="InterPro" id="IPR001660">
    <property type="entry name" value="SAM"/>
</dbReference>
<proteinExistence type="predicted"/>
<dbReference type="InterPro" id="IPR013761">
    <property type="entry name" value="SAM/pointed_sf"/>
</dbReference>
<dbReference type="PANTHER" id="PTHR47626">
    <property type="entry name" value="STERILE ALPHA MOTIF (SAM) DOMAIN-CONTAINING PROTEIN"/>
    <property type="match status" value="1"/>
</dbReference>
<gene>
    <name evidence="2" type="ORF">RDI58_018287</name>
</gene>
<evidence type="ECO:0000313" key="3">
    <source>
        <dbReference type="Proteomes" id="UP001371456"/>
    </source>
</evidence>
<organism evidence="2 3">
    <name type="scientific">Solanum bulbocastanum</name>
    <name type="common">Wild potato</name>
    <dbReference type="NCBI Taxonomy" id="147425"/>
    <lineage>
        <taxon>Eukaryota</taxon>
        <taxon>Viridiplantae</taxon>
        <taxon>Streptophyta</taxon>
        <taxon>Embryophyta</taxon>
        <taxon>Tracheophyta</taxon>
        <taxon>Spermatophyta</taxon>
        <taxon>Magnoliopsida</taxon>
        <taxon>eudicotyledons</taxon>
        <taxon>Gunneridae</taxon>
        <taxon>Pentapetalae</taxon>
        <taxon>asterids</taxon>
        <taxon>lamiids</taxon>
        <taxon>Solanales</taxon>
        <taxon>Solanaceae</taxon>
        <taxon>Solanoideae</taxon>
        <taxon>Solaneae</taxon>
        <taxon>Solanum</taxon>
    </lineage>
</organism>
<feature type="domain" description="SAM" evidence="1">
    <location>
        <begin position="58"/>
        <end position="93"/>
    </location>
</feature>
<dbReference type="Gene3D" id="1.10.150.50">
    <property type="entry name" value="Transcription Factor, Ets-1"/>
    <property type="match status" value="1"/>
</dbReference>
<reference evidence="2 3" key="1">
    <citation type="submission" date="2024-02" db="EMBL/GenBank/DDBJ databases">
        <title>de novo genome assembly of Solanum bulbocastanum strain 11H21.</title>
        <authorList>
            <person name="Hosaka A.J."/>
        </authorList>
    </citation>
    <scope>NUCLEOTIDE SEQUENCE [LARGE SCALE GENOMIC DNA]</scope>
    <source>
        <tissue evidence="2">Young leaves</tissue>
    </source>
</reference>
<dbReference type="Pfam" id="PF07647">
    <property type="entry name" value="SAM_2"/>
    <property type="match status" value="1"/>
</dbReference>
<dbReference type="EMBL" id="JBANQN010000007">
    <property type="protein sequence ID" value="KAK6784832.1"/>
    <property type="molecule type" value="Genomic_DNA"/>
</dbReference>